<keyword evidence="8" id="KW-1133">Transmembrane helix</keyword>
<organism evidence="16">
    <name type="scientific">Zeugodacus cucurbitae</name>
    <name type="common">Melon fruit fly</name>
    <name type="synonym">Bactrocera cucurbitae</name>
    <dbReference type="NCBI Taxonomy" id="28588"/>
    <lineage>
        <taxon>Eukaryota</taxon>
        <taxon>Metazoa</taxon>
        <taxon>Ecdysozoa</taxon>
        <taxon>Arthropoda</taxon>
        <taxon>Hexapoda</taxon>
        <taxon>Insecta</taxon>
        <taxon>Pterygota</taxon>
        <taxon>Neoptera</taxon>
        <taxon>Endopterygota</taxon>
        <taxon>Diptera</taxon>
        <taxon>Brachycera</taxon>
        <taxon>Muscomorpha</taxon>
        <taxon>Tephritoidea</taxon>
        <taxon>Tephritidae</taxon>
        <taxon>Zeugodacus</taxon>
        <taxon>Zeugodacus</taxon>
    </lineage>
</organism>
<evidence type="ECO:0000256" key="5">
    <source>
        <dbReference type="ARBA" id="ARBA00022692"/>
    </source>
</evidence>
<feature type="repeat" description="Solcar" evidence="13">
    <location>
        <begin position="12"/>
        <end position="98"/>
    </location>
</feature>
<evidence type="ECO:0000256" key="12">
    <source>
        <dbReference type="ARBA" id="ARBA00023136"/>
    </source>
</evidence>
<evidence type="ECO:0000256" key="13">
    <source>
        <dbReference type="PROSITE-ProRule" id="PRU00282"/>
    </source>
</evidence>
<dbReference type="PROSITE" id="PS50920">
    <property type="entry name" value="SOLCAR"/>
    <property type="match status" value="3"/>
</dbReference>
<dbReference type="Pfam" id="PF00153">
    <property type="entry name" value="Mito_carr"/>
    <property type="match status" value="3"/>
</dbReference>
<proteinExistence type="inferred from homology"/>
<dbReference type="PANTHER" id="PTHR45758:SF20">
    <property type="entry name" value="MITOFERRIN-2"/>
    <property type="match status" value="1"/>
</dbReference>
<keyword evidence="7" id="KW-0999">Mitochondrion inner membrane</keyword>
<protein>
    <submittedName>
        <fullName evidence="16">Mitoferrin</fullName>
    </submittedName>
</protein>
<dbReference type="SUPFAM" id="SSF103506">
    <property type="entry name" value="Mitochondrial carrier"/>
    <property type="match status" value="1"/>
</dbReference>
<feature type="region of interest" description="Disordered" evidence="15">
    <location>
        <begin position="326"/>
        <end position="359"/>
    </location>
</feature>
<keyword evidence="9" id="KW-0408">Iron</keyword>
<dbReference type="InterPro" id="IPR002067">
    <property type="entry name" value="MCP"/>
</dbReference>
<dbReference type="EMBL" id="GBXI01016208">
    <property type="protein sequence ID" value="JAC98083.1"/>
    <property type="molecule type" value="Transcribed_RNA"/>
</dbReference>
<feature type="compositionally biased region" description="Low complexity" evidence="15">
    <location>
        <begin position="329"/>
        <end position="359"/>
    </location>
</feature>
<dbReference type="InterPro" id="IPR023395">
    <property type="entry name" value="MCP_dom_sf"/>
</dbReference>
<keyword evidence="11" id="KW-0496">Mitochondrion</keyword>
<keyword evidence="12 13" id="KW-0472">Membrane</keyword>
<accession>A0A0A1WGD6</accession>
<evidence type="ECO:0000256" key="8">
    <source>
        <dbReference type="ARBA" id="ARBA00022989"/>
    </source>
</evidence>
<sequence length="401" mass="43341">MNMDDYESLPTTSVSINMTAGAIAGVLEHCVMYPLDSVKTRMQSLSPVTSNYDISTTFKNMIKKEGLMRPIRGVSAVVAGAGPAHALYFGSYEMTKELLTKFTTNNHVNYMASGAIATLIHDAVSNPTDVIKQRMQMYNSKYSSVIGCMKDVYRNEGIKAFYRSYSTQLVMNIPYQTIHFATYEFFQNMLNHERRYSPVVHMVAGGAAGATAAAFTTPLDVVKTLLNTQENGLTKGMGEAIRQIYAVAGVKGFFRGMLARVLYSMPATAICWSTYEFFKFYLAGSNHSTYKSSITGKNALQRRDEVSGDGEKTAYVLPVTTTADVEELPTSPNAATTAAATTPSGSAAGTSSAGGSAPSSATAIKSVCELPSNVTTSALNLHTRHTDVKSTRPFERGYSSP</sequence>
<dbReference type="GO" id="GO:0015093">
    <property type="term" value="F:ferrous iron transmembrane transporter activity"/>
    <property type="evidence" value="ECO:0007669"/>
    <property type="project" value="TreeGrafter"/>
</dbReference>
<keyword evidence="3 14" id="KW-0813">Transport</keyword>
<dbReference type="Gene3D" id="1.50.40.10">
    <property type="entry name" value="Mitochondrial carrier domain"/>
    <property type="match status" value="2"/>
</dbReference>
<feature type="repeat" description="Solcar" evidence="13">
    <location>
        <begin position="105"/>
        <end position="189"/>
    </location>
</feature>
<evidence type="ECO:0000256" key="9">
    <source>
        <dbReference type="ARBA" id="ARBA00023004"/>
    </source>
</evidence>
<dbReference type="PANTHER" id="PTHR45758">
    <property type="entry name" value="MITOFERRIN-1-RELATED"/>
    <property type="match status" value="1"/>
</dbReference>
<dbReference type="FunFam" id="1.50.40.10:FF:000029">
    <property type="entry name" value="Solute carrier family 25 member 28"/>
    <property type="match status" value="1"/>
</dbReference>
<keyword evidence="5 13" id="KW-0812">Transmembrane</keyword>
<name>A0A0A1WGD6_ZEUCU</name>
<gene>
    <name evidence="16" type="primary">mfrn</name>
    <name evidence="16" type="ORF">g.34421</name>
</gene>
<evidence type="ECO:0000256" key="15">
    <source>
        <dbReference type="SAM" id="MobiDB-lite"/>
    </source>
</evidence>
<feature type="region of interest" description="Disordered" evidence="15">
    <location>
        <begin position="381"/>
        <end position="401"/>
    </location>
</feature>
<evidence type="ECO:0000256" key="14">
    <source>
        <dbReference type="RuleBase" id="RU000488"/>
    </source>
</evidence>
<comment type="similarity">
    <text evidence="2 14">Belongs to the mitochondrial carrier (TC 2.A.29) family.</text>
</comment>
<keyword evidence="4" id="KW-0410">Iron transport</keyword>
<keyword evidence="10" id="KW-0406">Ion transport</keyword>
<dbReference type="PRINTS" id="PR00926">
    <property type="entry name" value="MITOCARRIER"/>
</dbReference>
<evidence type="ECO:0000256" key="3">
    <source>
        <dbReference type="ARBA" id="ARBA00022448"/>
    </source>
</evidence>
<evidence type="ECO:0000256" key="11">
    <source>
        <dbReference type="ARBA" id="ARBA00023128"/>
    </source>
</evidence>
<reference evidence="16" key="1">
    <citation type="submission" date="2014-11" db="EMBL/GenBank/DDBJ databases">
        <authorList>
            <person name="Geib S."/>
        </authorList>
    </citation>
    <scope>NUCLEOTIDE SEQUENCE</scope>
</reference>
<comment type="subcellular location">
    <subcellularLocation>
        <location evidence="1">Mitochondrion inner membrane</location>
        <topology evidence="1">Multi-pass membrane protein</topology>
    </subcellularLocation>
</comment>
<dbReference type="GO" id="GO:0048250">
    <property type="term" value="P:iron import into the mitochondrion"/>
    <property type="evidence" value="ECO:0007669"/>
    <property type="project" value="TreeGrafter"/>
</dbReference>
<evidence type="ECO:0000256" key="6">
    <source>
        <dbReference type="ARBA" id="ARBA00022737"/>
    </source>
</evidence>
<evidence type="ECO:0000256" key="2">
    <source>
        <dbReference type="ARBA" id="ARBA00006375"/>
    </source>
</evidence>
<evidence type="ECO:0000256" key="4">
    <source>
        <dbReference type="ARBA" id="ARBA00022496"/>
    </source>
</evidence>
<evidence type="ECO:0000313" key="16">
    <source>
        <dbReference type="EMBL" id="JAC98083.1"/>
    </source>
</evidence>
<keyword evidence="6" id="KW-0677">Repeat</keyword>
<evidence type="ECO:0000256" key="1">
    <source>
        <dbReference type="ARBA" id="ARBA00004448"/>
    </source>
</evidence>
<reference evidence="16" key="2">
    <citation type="journal article" date="2015" name="Gigascience">
        <title>Reconstructing a comprehensive transcriptome assembly of a white-pupal translocated strain of the pest fruit fly Bactrocera cucurbitae.</title>
        <authorList>
            <person name="Sim S.B."/>
            <person name="Calla B."/>
            <person name="Hall B."/>
            <person name="DeRego T."/>
            <person name="Geib S.M."/>
        </authorList>
    </citation>
    <scope>NUCLEOTIDE SEQUENCE</scope>
</reference>
<dbReference type="AlphaFoldDB" id="A0A0A1WGD6"/>
<evidence type="ECO:0000256" key="7">
    <source>
        <dbReference type="ARBA" id="ARBA00022792"/>
    </source>
</evidence>
<dbReference type="GO" id="GO:0005743">
    <property type="term" value="C:mitochondrial inner membrane"/>
    <property type="evidence" value="ECO:0007669"/>
    <property type="project" value="UniProtKB-SubCell"/>
</dbReference>
<feature type="compositionally biased region" description="Basic and acidic residues" evidence="15">
    <location>
        <begin position="384"/>
        <end position="395"/>
    </location>
</feature>
<evidence type="ECO:0000256" key="10">
    <source>
        <dbReference type="ARBA" id="ARBA00023065"/>
    </source>
</evidence>
<dbReference type="InterPro" id="IPR018108">
    <property type="entry name" value="MCP_transmembrane"/>
</dbReference>
<feature type="repeat" description="Solcar" evidence="13">
    <location>
        <begin position="196"/>
        <end position="281"/>
    </location>
</feature>